<dbReference type="OrthoDB" id="10644827at2759"/>
<gene>
    <name evidence="2" type="primary">NCAS0F03550</name>
    <name evidence="2" type="ordered locus">NCAS_0F03550</name>
</gene>
<evidence type="ECO:0000313" key="3">
    <source>
        <dbReference type="Proteomes" id="UP000001640"/>
    </source>
</evidence>
<dbReference type="Proteomes" id="UP000001640">
    <property type="component" value="Chromosome 6"/>
</dbReference>
<dbReference type="HOGENOM" id="CLU_621260_0_0_1"/>
<organism evidence="2 3">
    <name type="scientific">Naumovozyma castellii</name>
    <name type="common">Yeast</name>
    <name type="synonym">Saccharomyces castellii</name>
    <dbReference type="NCBI Taxonomy" id="27288"/>
    <lineage>
        <taxon>Eukaryota</taxon>
        <taxon>Fungi</taxon>
        <taxon>Dikarya</taxon>
        <taxon>Ascomycota</taxon>
        <taxon>Saccharomycotina</taxon>
        <taxon>Saccharomycetes</taxon>
        <taxon>Saccharomycetales</taxon>
        <taxon>Saccharomycetaceae</taxon>
        <taxon>Naumovozyma</taxon>
    </lineage>
</organism>
<dbReference type="EMBL" id="HE576757">
    <property type="protein sequence ID" value="CCC70839.1"/>
    <property type="molecule type" value="Genomic_DNA"/>
</dbReference>
<keyword evidence="3" id="KW-1185">Reference proteome</keyword>
<feature type="region of interest" description="Disordered" evidence="1">
    <location>
        <begin position="315"/>
        <end position="441"/>
    </location>
</feature>
<evidence type="ECO:0000313" key="2">
    <source>
        <dbReference type="EMBL" id="CCC70839.1"/>
    </source>
</evidence>
<reference evidence="2 3" key="1">
    <citation type="journal article" date="2011" name="Proc. Natl. Acad. Sci. U.S.A.">
        <title>Evolutionary erosion of yeast sex chromosomes by mating-type switching accidents.</title>
        <authorList>
            <person name="Gordon J.L."/>
            <person name="Armisen D."/>
            <person name="Proux-Wera E."/>
            <person name="Oheigeartaigh S.S."/>
            <person name="Byrne K.P."/>
            <person name="Wolfe K.H."/>
        </authorList>
    </citation>
    <scope>NUCLEOTIDE SEQUENCE [LARGE SCALE GENOMIC DNA]</scope>
    <source>
        <strain evidence="3">ATCC 76901 / BCRC 22586 / CBS 4309 / NBRC 1992 / NRRL Y-12630</strain>
    </source>
</reference>
<accession>G0VH66</accession>
<sequence>MITAKQRSQTIQLDQEHFDQFYDQYVTELNESRRRGTHITQFNAVENEESLTPNARFVSTFREPLMNNRYYANYLYHMKQQRHPSLRKYESRNPNIVTPEFLKGKEEKQKNDLFNLQMKEQNLQRLKNSQRIITSSTARTYPQQQNIYPKVYYEHSKKRTPPTEQEQFHRGMNPPSPKYPIATPQNPEILVQLTENQNKIVSKETYDRLVQVQSEHDAWLKSYNAENMANYNQRHQWYQKQIDVLDEKIRYYQEMSNVLEADYLRVSEINKNKALVKRFQINKLIGEEKILLMKNRNYLQTEIIKLKEQEEREKEKAEGKEIQPLGTEQAGITKAECTSSISSTSSESSPSCASCHSKEQPGTEPIVEKSTIEPAEEKNVTEPIVEPTKGNDKEPAIEMNEESNVETKKNDRLFEISSNENEQGENDSKYEILEEEEIKYI</sequence>
<dbReference type="GeneID" id="96904485"/>
<dbReference type="RefSeq" id="XP_003677192.1">
    <property type="nucleotide sequence ID" value="XM_003677144.1"/>
</dbReference>
<name>G0VH66_NAUCA</name>
<dbReference type="InParanoid" id="G0VH66"/>
<feature type="compositionally biased region" description="Low complexity" evidence="1">
    <location>
        <begin position="339"/>
        <end position="355"/>
    </location>
</feature>
<proteinExistence type="predicted"/>
<feature type="compositionally biased region" description="Basic and acidic residues" evidence="1">
    <location>
        <begin position="405"/>
        <end position="414"/>
    </location>
</feature>
<dbReference type="KEGG" id="ncs:NCAS_0F03550"/>
<feature type="compositionally biased region" description="Basic and acidic residues" evidence="1">
    <location>
        <begin position="356"/>
        <end position="380"/>
    </location>
</feature>
<dbReference type="AlphaFoldDB" id="G0VH66"/>
<evidence type="ECO:0000256" key="1">
    <source>
        <dbReference type="SAM" id="MobiDB-lite"/>
    </source>
</evidence>
<feature type="compositionally biased region" description="Basic and acidic residues" evidence="1">
    <location>
        <begin position="426"/>
        <end position="441"/>
    </location>
</feature>
<reference key="2">
    <citation type="submission" date="2011-08" db="EMBL/GenBank/DDBJ databases">
        <title>Genome sequence of Naumovozyma castellii.</title>
        <authorList>
            <person name="Gordon J.L."/>
            <person name="Armisen D."/>
            <person name="Proux-Wera E."/>
            <person name="OhEigeartaigh S.S."/>
            <person name="Byrne K.P."/>
            <person name="Wolfe K.H."/>
        </authorList>
    </citation>
    <scope>NUCLEOTIDE SEQUENCE</scope>
    <source>
        <strain>Type strain:CBS 4309</strain>
    </source>
</reference>
<dbReference type="OMA" id="QEHFDQF"/>
<protein>
    <submittedName>
        <fullName evidence="2">Uncharacterized protein</fullName>
    </submittedName>
</protein>